<dbReference type="PANTHER" id="PTHR11783">
    <property type="entry name" value="SULFOTRANSFERASE SULT"/>
    <property type="match status" value="1"/>
</dbReference>
<dbReference type="GO" id="GO:0008146">
    <property type="term" value="F:sulfotransferase activity"/>
    <property type="evidence" value="ECO:0007669"/>
    <property type="project" value="InterPro"/>
</dbReference>
<evidence type="ECO:0000313" key="3">
    <source>
        <dbReference type="Proteomes" id="UP000095280"/>
    </source>
</evidence>
<sequence>MAATTHRKTLNEFEMKGVVWNNYTTPEVLRRSLDFRFRPSDVCVCTFPRCGTTLTQEIVWQLVHRDTIKQGGKYAPIDQRFPFLEFNYGWGVSDPVKWGIDRLESAGEDEQRLIKTHVPYALISHRLNEVKPRVLAVLRNPKDCCNSLYHFYKGLEMYGPWSGTWDEFVDIFLSGKTMCGDYFQVSADWWQLGNEPNVLLLKYEDLVSEPADNIRRIAKHLGINPTEEQLACVMHNCKFTSMFSNDNLNTTFGTGFRFLRKGLIGDWKRQFTVAQSERFDRIVSERFSPLGLEFAYE</sequence>
<dbReference type="WBParaSite" id="maker-uti_cns_0046464-snap-gene-0.3-mRNA-1">
    <property type="protein sequence ID" value="maker-uti_cns_0046464-snap-gene-0.3-mRNA-1"/>
    <property type="gene ID" value="maker-uti_cns_0046464-snap-gene-0.3"/>
</dbReference>
<keyword evidence="2" id="KW-0808">Transferase</keyword>
<comment type="similarity">
    <text evidence="1">Belongs to the sulfotransferase 1 family.</text>
</comment>
<dbReference type="Gene3D" id="3.40.50.300">
    <property type="entry name" value="P-loop containing nucleotide triphosphate hydrolases"/>
    <property type="match status" value="1"/>
</dbReference>
<name>A0A1I8JB89_9PLAT</name>
<evidence type="ECO:0000256" key="1">
    <source>
        <dbReference type="ARBA" id="ARBA00005771"/>
    </source>
</evidence>
<reference evidence="4" key="1">
    <citation type="submission" date="2016-11" db="UniProtKB">
        <authorList>
            <consortium name="WormBaseParasite"/>
        </authorList>
    </citation>
    <scope>IDENTIFICATION</scope>
</reference>
<protein>
    <submittedName>
        <fullName evidence="4">Sulfotransfer_1 domain-containing protein</fullName>
    </submittedName>
</protein>
<dbReference type="OrthoDB" id="6048410at2759"/>
<dbReference type="Pfam" id="PF00685">
    <property type="entry name" value="Sulfotransfer_1"/>
    <property type="match status" value="1"/>
</dbReference>
<proteinExistence type="inferred from homology"/>
<evidence type="ECO:0000313" key="4">
    <source>
        <dbReference type="WBParaSite" id="maker-uti_cns_0046464-snap-gene-0.3-mRNA-1"/>
    </source>
</evidence>
<dbReference type="AlphaFoldDB" id="A0A1I8JB89"/>
<dbReference type="STRING" id="282301.A0A1I8JB89"/>
<dbReference type="InterPro" id="IPR000863">
    <property type="entry name" value="Sulfotransferase_dom"/>
</dbReference>
<keyword evidence="3" id="KW-1185">Reference proteome</keyword>
<dbReference type="InterPro" id="IPR027417">
    <property type="entry name" value="P-loop_NTPase"/>
</dbReference>
<dbReference type="Proteomes" id="UP000095280">
    <property type="component" value="Unplaced"/>
</dbReference>
<organism evidence="3 4">
    <name type="scientific">Macrostomum lignano</name>
    <dbReference type="NCBI Taxonomy" id="282301"/>
    <lineage>
        <taxon>Eukaryota</taxon>
        <taxon>Metazoa</taxon>
        <taxon>Spiralia</taxon>
        <taxon>Lophotrochozoa</taxon>
        <taxon>Platyhelminthes</taxon>
        <taxon>Rhabditophora</taxon>
        <taxon>Macrostomorpha</taxon>
        <taxon>Macrostomida</taxon>
        <taxon>Macrostomidae</taxon>
        <taxon>Macrostomum</taxon>
    </lineage>
</organism>
<accession>A0A1I8JB89</accession>
<dbReference type="SUPFAM" id="SSF52540">
    <property type="entry name" value="P-loop containing nucleoside triphosphate hydrolases"/>
    <property type="match status" value="1"/>
</dbReference>
<evidence type="ECO:0000256" key="2">
    <source>
        <dbReference type="ARBA" id="ARBA00022679"/>
    </source>
</evidence>